<evidence type="ECO:0000256" key="2">
    <source>
        <dbReference type="SAM" id="Phobius"/>
    </source>
</evidence>
<gene>
    <name evidence="3" type="ORF">ACA1_006200</name>
</gene>
<dbReference type="AlphaFoldDB" id="L8HJA6"/>
<evidence type="ECO:0000313" key="3">
    <source>
        <dbReference type="EMBL" id="ELR24486.1"/>
    </source>
</evidence>
<feature type="transmembrane region" description="Helical" evidence="2">
    <location>
        <begin position="200"/>
        <end position="220"/>
    </location>
</feature>
<feature type="compositionally biased region" description="Polar residues" evidence="1">
    <location>
        <begin position="1"/>
        <end position="11"/>
    </location>
</feature>
<feature type="transmembrane region" description="Helical" evidence="2">
    <location>
        <begin position="163"/>
        <end position="188"/>
    </location>
</feature>
<reference evidence="3 4" key="1">
    <citation type="journal article" date="2013" name="Genome Biol.">
        <title>Genome of Acanthamoeba castellanii highlights extensive lateral gene transfer and early evolution of tyrosine kinase signaling.</title>
        <authorList>
            <person name="Clarke M."/>
            <person name="Lohan A.J."/>
            <person name="Liu B."/>
            <person name="Lagkouvardos I."/>
            <person name="Roy S."/>
            <person name="Zafar N."/>
            <person name="Bertelli C."/>
            <person name="Schilde C."/>
            <person name="Kianianmomeni A."/>
            <person name="Burglin T.R."/>
            <person name="Frech C."/>
            <person name="Turcotte B."/>
            <person name="Kopec K.O."/>
            <person name="Synnott J.M."/>
            <person name="Choo C."/>
            <person name="Paponov I."/>
            <person name="Finkler A."/>
            <person name="Soon Heng Tan C."/>
            <person name="Hutchins A.P."/>
            <person name="Weinmeier T."/>
            <person name="Rattei T."/>
            <person name="Chu J.S."/>
            <person name="Gimenez G."/>
            <person name="Irimia M."/>
            <person name="Rigden D.J."/>
            <person name="Fitzpatrick D.A."/>
            <person name="Lorenzo-Morales J."/>
            <person name="Bateman A."/>
            <person name="Chiu C.H."/>
            <person name="Tang P."/>
            <person name="Hegemann P."/>
            <person name="Fromm H."/>
            <person name="Raoult D."/>
            <person name="Greub G."/>
            <person name="Miranda-Saavedra D."/>
            <person name="Chen N."/>
            <person name="Nash P."/>
            <person name="Ginger M.L."/>
            <person name="Horn M."/>
            <person name="Schaap P."/>
            <person name="Caler L."/>
            <person name="Loftus B."/>
        </authorList>
    </citation>
    <scope>NUCLEOTIDE SEQUENCE [LARGE SCALE GENOMIC DNA]</scope>
    <source>
        <strain evidence="3 4">Neff</strain>
    </source>
</reference>
<dbReference type="VEuPathDB" id="AmoebaDB:ACA1_006200"/>
<evidence type="ECO:0000313" key="4">
    <source>
        <dbReference type="Proteomes" id="UP000011083"/>
    </source>
</evidence>
<name>L8HJA6_ACACF</name>
<feature type="region of interest" description="Disordered" evidence="1">
    <location>
        <begin position="371"/>
        <end position="398"/>
    </location>
</feature>
<sequence length="398" mass="44439">MKRSLGQSTTSAGGGPPSEAEAEAVPLSKREWLLERFPLLSYLIFPILCIPPCYWPFSWPRLRRKKVEGHRVHRRDYLDYEECTLEKRLNKAAARQFIIDNDLSGFADVRYLPEVKNDVVRLIYLTTITSVADGRLPYTHRLKAAALATMSADIFKISAKADFWTVLCLNLAMVFVPLFGLVALFSALAFIDALSAKEAVLVPAALAAFFTSVAGLLSLIATGSNPHFASVAANEKQNALVELENDFASLAIDLLKMYKKPLPIIVTGYYSQDRASQDFARRIARGLKVGVLRDLLAKQTEWNLTEPLREAKRFILHKNVCFHSTTIRCYLTGEHRHEIKRRKALSKAENYFKKLNIPTLEDDCLSSDGGMADMGSDTDTEWEGDMAALDSTPPPPPA</sequence>
<protein>
    <submittedName>
        <fullName evidence="3">Uncharacterized protein</fullName>
    </submittedName>
</protein>
<dbReference type="EMBL" id="KB007817">
    <property type="protein sequence ID" value="ELR24486.1"/>
    <property type="molecule type" value="Genomic_DNA"/>
</dbReference>
<feature type="transmembrane region" description="Helical" evidence="2">
    <location>
        <begin position="38"/>
        <end position="57"/>
    </location>
</feature>
<dbReference type="Proteomes" id="UP000011083">
    <property type="component" value="Unassembled WGS sequence"/>
</dbReference>
<keyword evidence="2" id="KW-0812">Transmembrane</keyword>
<keyword evidence="4" id="KW-1185">Reference proteome</keyword>
<evidence type="ECO:0000256" key="1">
    <source>
        <dbReference type="SAM" id="MobiDB-lite"/>
    </source>
</evidence>
<organism evidence="3 4">
    <name type="scientific">Acanthamoeba castellanii (strain ATCC 30010 / Neff)</name>
    <dbReference type="NCBI Taxonomy" id="1257118"/>
    <lineage>
        <taxon>Eukaryota</taxon>
        <taxon>Amoebozoa</taxon>
        <taxon>Discosea</taxon>
        <taxon>Longamoebia</taxon>
        <taxon>Centramoebida</taxon>
        <taxon>Acanthamoebidae</taxon>
        <taxon>Acanthamoeba</taxon>
    </lineage>
</organism>
<dbReference type="GeneID" id="14925511"/>
<dbReference type="RefSeq" id="XP_004355060.1">
    <property type="nucleotide sequence ID" value="XM_004355008.1"/>
</dbReference>
<accession>L8HJA6</accession>
<keyword evidence="2" id="KW-0472">Membrane</keyword>
<proteinExistence type="predicted"/>
<feature type="region of interest" description="Disordered" evidence="1">
    <location>
        <begin position="1"/>
        <end position="21"/>
    </location>
</feature>
<dbReference type="KEGG" id="acan:ACA1_006200"/>
<keyword evidence="2" id="KW-1133">Transmembrane helix</keyword>